<reference evidence="2" key="1">
    <citation type="journal article" date="2021" name="Proc. Natl. Acad. Sci. U.S.A.">
        <title>A Catalog of Tens of Thousands of Viruses from Human Metagenomes Reveals Hidden Associations with Chronic Diseases.</title>
        <authorList>
            <person name="Tisza M.J."/>
            <person name="Buck C.B."/>
        </authorList>
    </citation>
    <scope>NUCLEOTIDE SEQUENCE</scope>
    <source>
        <strain evidence="2">Ct2Pw37</strain>
    </source>
</reference>
<organism evidence="2">
    <name type="scientific">Myoviridae sp. ct2Pw37</name>
    <dbReference type="NCBI Taxonomy" id="2825021"/>
    <lineage>
        <taxon>Viruses</taxon>
        <taxon>Duplodnaviria</taxon>
        <taxon>Heunggongvirae</taxon>
        <taxon>Uroviricota</taxon>
        <taxon>Caudoviricetes</taxon>
    </lineage>
</organism>
<accession>A0A8S5PAT7</accession>
<proteinExistence type="predicted"/>
<feature type="transmembrane region" description="Helical" evidence="1">
    <location>
        <begin position="7"/>
        <end position="27"/>
    </location>
</feature>
<keyword evidence="1" id="KW-0472">Membrane</keyword>
<keyword evidence="1" id="KW-0812">Transmembrane</keyword>
<evidence type="ECO:0000313" key="2">
    <source>
        <dbReference type="EMBL" id="DAE03792.1"/>
    </source>
</evidence>
<keyword evidence="1" id="KW-1133">Transmembrane helix</keyword>
<evidence type="ECO:0000256" key="1">
    <source>
        <dbReference type="SAM" id="Phobius"/>
    </source>
</evidence>
<name>A0A8S5PAT7_9CAUD</name>
<dbReference type="EMBL" id="BK015374">
    <property type="protein sequence ID" value="DAE03792.1"/>
    <property type="molecule type" value="Genomic_DNA"/>
</dbReference>
<protein>
    <submittedName>
        <fullName evidence="2">Uncharacterized protein</fullName>
    </submittedName>
</protein>
<sequence length="82" mass="9993">METCCSLYLLLLVQLLHLCLTFQLFYTQYVYNQGLLHHQLVQYFHKIVVFFCSYNHILLIYLLILFLQHFRFFLLLILICTS</sequence>